<feature type="chain" id="PRO_5038800397" evidence="1">
    <location>
        <begin position="25"/>
        <end position="131"/>
    </location>
</feature>
<evidence type="ECO:0000256" key="1">
    <source>
        <dbReference type="SAM" id="SignalP"/>
    </source>
</evidence>
<proteinExistence type="predicted"/>
<keyword evidence="1" id="KW-0732">Signal</keyword>
<feature type="signal peptide" evidence="1">
    <location>
        <begin position="1"/>
        <end position="24"/>
    </location>
</feature>
<name>A0A9D2AD18_9FIRM</name>
<accession>A0A9D2AD18</accession>
<feature type="domain" description="DUF5301" evidence="2">
    <location>
        <begin position="26"/>
        <end position="117"/>
    </location>
</feature>
<dbReference type="EMBL" id="DXFW01000008">
    <property type="protein sequence ID" value="HIX05051.1"/>
    <property type="molecule type" value="Genomic_DNA"/>
</dbReference>
<comment type="caution">
    <text evidence="3">The sequence shown here is derived from an EMBL/GenBank/DDBJ whole genome shotgun (WGS) entry which is preliminary data.</text>
</comment>
<evidence type="ECO:0000259" key="2">
    <source>
        <dbReference type="Pfam" id="PF17225"/>
    </source>
</evidence>
<evidence type="ECO:0000313" key="3">
    <source>
        <dbReference type="EMBL" id="HIX05051.1"/>
    </source>
</evidence>
<evidence type="ECO:0000313" key="4">
    <source>
        <dbReference type="Proteomes" id="UP000824193"/>
    </source>
</evidence>
<organism evidence="3 4">
    <name type="scientific">Candidatus Allofournierella pullicola</name>
    <dbReference type="NCBI Taxonomy" id="2838596"/>
    <lineage>
        <taxon>Bacteria</taxon>
        <taxon>Bacillati</taxon>
        <taxon>Bacillota</taxon>
        <taxon>Clostridia</taxon>
        <taxon>Eubacteriales</taxon>
        <taxon>Oscillospiraceae</taxon>
        <taxon>Allofournierella</taxon>
    </lineage>
</organism>
<sequence length="131" mass="14580">MKRPIWTLIMAGLLLICSACAAKAGPLTLPAAHDVTEVRLEYEGESVVRTGPGWIGLLLEDLAAAEPTRKATVQDVPDKEDMASVHFVLEDGSEQTVFVYPEKDKWYIERPCEGVYETDQLLWVMVTDLSE</sequence>
<dbReference type="InterPro" id="IPR033782">
    <property type="entry name" value="DUF5301"/>
</dbReference>
<dbReference type="Pfam" id="PF17225">
    <property type="entry name" value="DUF5301"/>
    <property type="match status" value="1"/>
</dbReference>
<protein>
    <submittedName>
        <fullName evidence="3">DUF5301 domain-containing protein</fullName>
    </submittedName>
</protein>
<reference evidence="3" key="1">
    <citation type="journal article" date="2021" name="PeerJ">
        <title>Extensive microbial diversity within the chicken gut microbiome revealed by metagenomics and culture.</title>
        <authorList>
            <person name="Gilroy R."/>
            <person name="Ravi A."/>
            <person name="Getino M."/>
            <person name="Pursley I."/>
            <person name="Horton D.L."/>
            <person name="Alikhan N.F."/>
            <person name="Baker D."/>
            <person name="Gharbi K."/>
            <person name="Hall N."/>
            <person name="Watson M."/>
            <person name="Adriaenssens E.M."/>
            <person name="Foster-Nyarko E."/>
            <person name="Jarju S."/>
            <person name="Secka A."/>
            <person name="Antonio M."/>
            <person name="Oren A."/>
            <person name="Chaudhuri R.R."/>
            <person name="La Ragione R."/>
            <person name="Hildebrand F."/>
            <person name="Pallen M.J."/>
        </authorList>
    </citation>
    <scope>NUCLEOTIDE SEQUENCE</scope>
    <source>
        <strain evidence="3">2239</strain>
    </source>
</reference>
<reference evidence="3" key="2">
    <citation type="submission" date="2021-04" db="EMBL/GenBank/DDBJ databases">
        <authorList>
            <person name="Gilroy R."/>
        </authorList>
    </citation>
    <scope>NUCLEOTIDE SEQUENCE</scope>
    <source>
        <strain evidence="3">2239</strain>
    </source>
</reference>
<gene>
    <name evidence="3" type="ORF">H9865_02915</name>
</gene>
<dbReference type="Gene3D" id="2.60.40.4250">
    <property type="match status" value="1"/>
</dbReference>
<dbReference type="Proteomes" id="UP000824193">
    <property type="component" value="Unassembled WGS sequence"/>
</dbReference>
<dbReference type="AlphaFoldDB" id="A0A9D2AD18"/>